<accession>A0ABP1HGH3</accession>
<dbReference type="Proteomes" id="UP001642409">
    <property type="component" value="Unassembled WGS sequence"/>
</dbReference>
<protein>
    <submittedName>
        <fullName evidence="1">Leucine-rich_repeat domain-containing protein</fullName>
    </submittedName>
</protein>
<organism evidence="1 2">
    <name type="scientific">Hexamita inflata</name>
    <dbReference type="NCBI Taxonomy" id="28002"/>
    <lineage>
        <taxon>Eukaryota</taxon>
        <taxon>Metamonada</taxon>
        <taxon>Diplomonadida</taxon>
        <taxon>Hexamitidae</taxon>
        <taxon>Hexamitinae</taxon>
        <taxon>Hexamita</taxon>
    </lineage>
</organism>
<gene>
    <name evidence="1" type="ORF">HINF_LOCUS12342</name>
</gene>
<dbReference type="InterPro" id="IPR001611">
    <property type="entry name" value="Leu-rich_rpt"/>
</dbReference>
<sequence>MQEIVSEKKNPSLMYQNDKKVNNIIIKSDEIEMLSEYDKAMIEKYQKQIDEDGKLTIENNKELNNMGFIKFLKIQKLQLLDCQNRLHKVESKTILALHCIDCNIQSLEEYYLENLEILSIYNYSIKESNNLAQEISRFEKLNIIFLEGFKIDIGPLLQIKGLTKLFLYSCQLPNSQALRQFVNLEELHLSQNALIDVSTLQYMTKLTKLSFLNCTLVGLDALRTLINLEELIILNNQIVYIQPLAELKKLSKLDARFNKIIDSNEIEQHPNFKQFNLSYQDEPTKEQLKTANIMRDINIPIILLNKLCKLASNLKTKRNNFRTKISDNLQKQYETHEQFITRIASLLYQMNAIEPFQ</sequence>
<comment type="caution">
    <text evidence="1">The sequence shown here is derived from an EMBL/GenBank/DDBJ whole genome shotgun (WGS) entry which is preliminary data.</text>
</comment>
<dbReference type="SUPFAM" id="SSF52058">
    <property type="entry name" value="L domain-like"/>
    <property type="match status" value="1"/>
</dbReference>
<dbReference type="PROSITE" id="PS51450">
    <property type="entry name" value="LRR"/>
    <property type="match status" value="2"/>
</dbReference>
<keyword evidence="2" id="KW-1185">Reference proteome</keyword>
<evidence type="ECO:0000313" key="1">
    <source>
        <dbReference type="EMBL" id="CAL5991951.1"/>
    </source>
</evidence>
<reference evidence="1 2" key="1">
    <citation type="submission" date="2024-07" db="EMBL/GenBank/DDBJ databases">
        <authorList>
            <person name="Akdeniz Z."/>
        </authorList>
    </citation>
    <scope>NUCLEOTIDE SEQUENCE [LARGE SCALE GENOMIC DNA]</scope>
</reference>
<proteinExistence type="predicted"/>
<dbReference type="Gene3D" id="3.80.10.10">
    <property type="entry name" value="Ribonuclease Inhibitor"/>
    <property type="match status" value="1"/>
</dbReference>
<dbReference type="EMBL" id="CAXDID020000028">
    <property type="protein sequence ID" value="CAL5991951.1"/>
    <property type="molecule type" value="Genomic_DNA"/>
</dbReference>
<evidence type="ECO:0000313" key="2">
    <source>
        <dbReference type="Proteomes" id="UP001642409"/>
    </source>
</evidence>
<dbReference type="InterPro" id="IPR032675">
    <property type="entry name" value="LRR_dom_sf"/>
</dbReference>
<name>A0ABP1HGH3_9EUKA</name>